<organism evidence="1 2">
    <name type="scientific">Imbroritus primus</name>
    <dbReference type="NCBI Taxonomy" id="3058603"/>
    <lineage>
        <taxon>Bacteria</taxon>
        <taxon>Pseudomonadati</taxon>
        <taxon>Pseudomonadota</taxon>
        <taxon>Betaproteobacteria</taxon>
        <taxon>Burkholderiales</taxon>
        <taxon>Burkholderiaceae</taxon>
        <taxon>Imbroritus</taxon>
    </lineage>
</organism>
<accession>A0ACD3SQR1</accession>
<dbReference type="Proteomes" id="UP000004277">
    <property type="component" value="Unassembled WGS sequence"/>
</dbReference>
<reference evidence="1" key="1">
    <citation type="submission" date="2019-05" db="EMBL/GenBank/DDBJ databases">
        <title>Revised genome assembly of Burkholderiaceae (previously Ralstonia) sp. PBA.</title>
        <authorList>
            <person name="Gan H.M."/>
        </authorList>
    </citation>
    <scope>NUCLEOTIDE SEQUENCE</scope>
    <source>
        <strain evidence="1">PBA</strain>
    </source>
</reference>
<protein>
    <submittedName>
        <fullName evidence="1">Uncharacterized protein</fullName>
    </submittedName>
</protein>
<keyword evidence="2" id="KW-1185">Reference proteome</keyword>
<dbReference type="EMBL" id="AKCV02000015">
    <property type="protein sequence ID" value="TMS58328.1"/>
    <property type="molecule type" value="Genomic_DNA"/>
</dbReference>
<evidence type="ECO:0000313" key="2">
    <source>
        <dbReference type="Proteomes" id="UP000004277"/>
    </source>
</evidence>
<evidence type="ECO:0000313" key="1">
    <source>
        <dbReference type="EMBL" id="TMS58328.1"/>
    </source>
</evidence>
<proteinExistence type="predicted"/>
<gene>
    <name evidence="1" type="ORF">MW7_006155</name>
</gene>
<name>A0ACD3SQR1_9BURK</name>
<sequence>MHSAPVLVSAAWFRRGCALLAAGEGAVLGWLALQSTLAGPVPGWLAGLLSVALLMLAWPPLWRSANICKLAFVESAAVPTLQVWHRGTPQPVPLPLRWCWWWSGRLVLLGLGQGRATVWVLIDAGGASAVQMAGFHRRLRDATSAQPEAGARW</sequence>
<comment type="caution">
    <text evidence="1">The sequence shown here is derived from an EMBL/GenBank/DDBJ whole genome shotgun (WGS) entry which is preliminary data.</text>
</comment>